<proteinExistence type="predicted"/>
<dbReference type="OrthoDB" id="280897at2"/>
<gene>
    <name evidence="2" type="ORF">EZMO1_0424</name>
</gene>
<dbReference type="KEGG" id="emp:EZMO1_0424"/>
<evidence type="ECO:0000256" key="1">
    <source>
        <dbReference type="SAM" id="SignalP"/>
    </source>
</evidence>
<organism evidence="2 3">
    <name type="scientific">Endozoicomonas montiporae CL-33</name>
    <dbReference type="NCBI Taxonomy" id="570277"/>
    <lineage>
        <taxon>Bacteria</taxon>
        <taxon>Pseudomonadati</taxon>
        <taxon>Pseudomonadota</taxon>
        <taxon>Gammaproteobacteria</taxon>
        <taxon>Oceanospirillales</taxon>
        <taxon>Endozoicomonadaceae</taxon>
        <taxon>Endozoicomonas</taxon>
    </lineage>
</organism>
<dbReference type="STRING" id="570277.EZMO1_0424"/>
<evidence type="ECO:0000313" key="2">
    <source>
        <dbReference type="EMBL" id="AMO54675.1"/>
    </source>
</evidence>
<dbReference type="Proteomes" id="UP000071065">
    <property type="component" value="Chromosome"/>
</dbReference>
<evidence type="ECO:0008006" key="4">
    <source>
        <dbReference type="Google" id="ProtNLM"/>
    </source>
</evidence>
<sequence>MSLKWKSLITFIALSVSALLASSLWSDSTERTPNSLDYSQYFLADIRDAEYCDLKVSEDGKSISFGKNVTNPAMTCPDAFSWKLFTDVVNARFWSDWASETDNWPEDPWPLCTGGNKKNCCSPGTRVTGTPAEGHCPVYPGDEHKADLKLLDKAKDDQAIQTLFKKNSKLIRKSFPSILESGASAALQGHGKKMRLSASASDSIANCTPEQIKNFKFPENPESIGRLIRQTNAELTVRNRPFHEYLYHNDLYNADGVMNVFRKNKKNQSENAPYHLRNVSAGKYGSEEKVTPPGEQQLSRIDLPPDAIMIKSNWLHHDLAKKIGIPTTEGFITSQQMETQLCLAKDKTPESCSDKAKDYPANFCNLTGEHYLMAFHISSKDVPQWVWTTFEHVSNPSRCDFIGCNDSFGYASQPAAGASPDSADNFLVVLDGGKINQRSDELNSPSIVNNLDKYYALETIRPALDNLFKKTGIGMKDGKSDNTADPDPHDSAWRNYRLKGSQVNFTDHEGRSTKLGNSITEAGFMTGSSCISCHSRAGVHIALELNEKTEEYEEKANFFHLSVFNKVISQFGYAQSVHNVPDPNWFHNSDEVGTLDVLQTDFIWGFLFAQPLSSGDSDAK</sequence>
<protein>
    <recommendedName>
        <fullName evidence="4">Cytochrome c family protein</fullName>
    </recommendedName>
</protein>
<evidence type="ECO:0000313" key="3">
    <source>
        <dbReference type="Proteomes" id="UP000071065"/>
    </source>
</evidence>
<dbReference type="RefSeq" id="WP_051790675.1">
    <property type="nucleotide sequence ID" value="NZ_CP013251.1"/>
</dbReference>
<feature type="signal peptide" evidence="1">
    <location>
        <begin position="1"/>
        <end position="21"/>
    </location>
</feature>
<dbReference type="EMBL" id="CP013251">
    <property type="protein sequence ID" value="AMO54675.1"/>
    <property type="molecule type" value="Genomic_DNA"/>
</dbReference>
<feature type="chain" id="PRO_5007492878" description="Cytochrome c family protein" evidence="1">
    <location>
        <begin position="22"/>
        <end position="620"/>
    </location>
</feature>
<reference evidence="2 3" key="1">
    <citation type="journal article" date="2016" name="Front. Microbiol.">
        <title>Genomic Insight into the Host-Endosymbiont Relationship of Endozoicomonas montiporae CL-33(T) with its Coral Host.</title>
        <authorList>
            <person name="Ding J.-Y."/>
            <person name="Shiu J.-H."/>
            <person name="Chen W.-M."/>
            <person name="Chiang Y.-R."/>
            <person name="Tang S.-L."/>
        </authorList>
    </citation>
    <scope>NUCLEOTIDE SEQUENCE [LARGE SCALE GENOMIC DNA]</scope>
    <source>
        <strain evidence="2 3">CL-33</strain>
    </source>
</reference>
<accession>A0A142B7E9</accession>
<keyword evidence="1" id="KW-0732">Signal</keyword>
<dbReference type="PATRIC" id="fig|570277.3.peg.450"/>
<name>A0A142B7E9_9GAMM</name>
<dbReference type="AlphaFoldDB" id="A0A142B7E9"/>